<accession>A0A0A9C953</accession>
<reference evidence="2" key="1">
    <citation type="submission" date="2014-09" db="EMBL/GenBank/DDBJ databases">
        <authorList>
            <person name="Magalhaes I.L.F."/>
            <person name="Oliveira U."/>
            <person name="Santos F.R."/>
            <person name="Vidigal T.H.D.A."/>
            <person name="Brescovit A.D."/>
            <person name="Santos A.J."/>
        </authorList>
    </citation>
    <scope>NUCLEOTIDE SEQUENCE</scope>
    <source>
        <tissue evidence="2">Shoot tissue taken approximately 20 cm above the soil surface</tissue>
    </source>
</reference>
<keyword evidence="1" id="KW-0812">Transmembrane</keyword>
<feature type="transmembrane region" description="Helical" evidence="1">
    <location>
        <begin position="20"/>
        <end position="46"/>
    </location>
</feature>
<reference evidence="2" key="2">
    <citation type="journal article" date="2015" name="Data Brief">
        <title>Shoot transcriptome of the giant reed, Arundo donax.</title>
        <authorList>
            <person name="Barrero R.A."/>
            <person name="Guerrero F.D."/>
            <person name="Moolhuijzen P."/>
            <person name="Goolsby J.A."/>
            <person name="Tidwell J."/>
            <person name="Bellgard S.E."/>
            <person name="Bellgard M.I."/>
        </authorList>
    </citation>
    <scope>NUCLEOTIDE SEQUENCE</scope>
    <source>
        <tissue evidence="2">Shoot tissue taken approximately 20 cm above the soil surface</tissue>
    </source>
</reference>
<organism evidence="2">
    <name type="scientific">Arundo donax</name>
    <name type="common">Giant reed</name>
    <name type="synonym">Donax arundinaceus</name>
    <dbReference type="NCBI Taxonomy" id="35708"/>
    <lineage>
        <taxon>Eukaryota</taxon>
        <taxon>Viridiplantae</taxon>
        <taxon>Streptophyta</taxon>
        <taxon>Embryophyta</taxon>
        <taxon>Tracheophyta</taxon>
        <taxon>Spermatophyta</taxon>
        <taxon>Magnoliopsida</taxon>
        <taxon>Liliopsida</taxon>
        <taxon>Poales</taxon>
        <taxon>Poaceae</taxon>
        <taxon>PACMAD clade</taxon>
        <taxon>Arundinoideae</taxon>
        <taxon>Arundineae</taxon>
        <taxon>Arundo</taxon>
    </lineage>
</organism>
<protein>
    <submittedName>
        <fullName evidence="2">Uncharacterized protein</fullName>
    </submittedName>
</protein>
<name>A0A0A9C953_ARUDO</name>
<sequence>MVWCQSKFLGNWMWQGDWIVGQLCVYIVFSQLYSFFSLFSIFNILIDQVFSKMFCHVHFSLYSQQLSSATFLHV</sequence>
<keyword evidence="1" id="KW-1133">Transmembrane helix</keyword>
<dbReference type="AlphaFoldDB" id="A0A0A9C953"/>
<keyword evidence="1" id="KW-0472">Membrane</keyword>
<proteinExistence type="predicted"/>
<evidence type="ECO:0000256" key="1">
    <source>
        <dbReference type="SAM" id="Phobius"/>
    </source>
</evidence>
<evidence type="ECO:0000313" key="2">
    <source>
        <dbReference type="EMBL" id="JAD68027.1"/>
    </source>
</evidence>
<dbReference type="EMBL" id="GBRH01229868">
    <property type="protein sequence ID" value="JAD68027.1"/>
    <property type="molecule type" value="Transcribed_RNA"/>
</dbReference>